<evidence type="ECO:0000256" key="4">
    <source>
        <dbReference type="ARBA" id="ARBA00023163"/>
    </source>
</evidence>
<feature type="domain" description="E2F/DP family winged-helix DNA-binding" evidence="7">
    <location>
        <begin position="181"/>
        <end position="289"/>
    </location>
</feature>
<evidence type="ECO:0000256" key="1">
    <source>
        <dbReference type="ARBA" id="ARBA00010940"/>
    </source>
</evidence>
<evidence type="ECO:0000256" key="2">
    <source>
        <dbReference type="ARBA" id="ARBA00023015"/>
    </source>
</evidence>
<organism evidence="8">
    <name type="scientific">Albugo laibachii Nc14</name>
    <dbReference type="NCBI Taxonomy" id="890382"/>
    <lineage>
        <taxon>Eukaryota</taxon>
        <taxon>Sar</taxon>
        <taxon>Stramenopiles</taxon>
        <taxon>Oomycota</taxon>
        <taxon>Peronosporomycetes</taxon>
        <taxon>Albuginales</taxon>
        <taxon>Albuginaceae</taxon>
        <taxon>Albugo</taxon>
    </lineage>
</organism>
<keyword evidence="5" id="KW-0539">Nucleus</keyword>
<name>F0WNI0_9STRA</name>
<reference evidence="8" key="2">
    <citation type="submission" date="2011-02" db="EMBL/GenBank/DDBJ databases">
        <authorList>
            <person name="MacLean D."/>
        </authorList>
    </citation>
    <scope>NUCLEOTIDE SEQUENCE</scope>
</reference>
<feature type="domain" description="E2F/DP family winged-helix DNA-binding" evidence="7">
    <location>
        <begin position="80"/>
        <end position="144"/>
    </location>
</feature>
<reference evidence="8" key="1">
    <citation type="journal article" date="2011" name="PLoS Biol.">
        <title>Gene gain and loss during evolution of obligate parasitism in the white rust pathogen of Arabidopsis thaliana.</title>
        <authorList>
            <person name="Kemen E."/>
            <person name="Gardiner A."/>
            <person name="Schultz-Larsen T."/>
            <person name="Kemen A.C."/>
            <person name="Balmuth A.L."/>
            <person name="Robert-Seilaniantz A."/>
            <person name="Bailey K."/>
            <person name="Holub E."/>
            <person name="Studholme D.J."/>
            <person name="Maclean D."/>
            <person name="Jones J.D."/>
        </authorList>
    </citation>
    <scope>NUCLEOTIDE SEQUENCE</scope>
</reference>
<evidence type="ECO:0000313" key="8">
    <source>
        <dbReference type="EMBL" id="CCA22871.1"/>
    </source>
</evidence>
<dbReference type="InterPro" id="IPR015633">
    <property type="entry name" value="E2F"/>
</dbReference>
<dbReference type="SUPFAM" id="SSF46785">
    <property type="entry name" value="Winged helix' DNA-binding domain"/>
    <property type="match status" value="1"/>
</dbReference>
<dbReference type="SMART" id="SM01372">
    <property type="entry name" value="E2F_TDP"/>
    <property type="match status" value="2"/>
</dbReference>
<dbReference type="GO" id="GO:0000978">
    <property type="term" value="F:RNA polymerase II cis-regulatory region sequence-specific DNA binding"/>
    <property type="evidence" value="ECO:0007669"/>
    <property type="project" value="InterPro"/>
</dbReference>
<feature type="region of interest" description="Disordered" evidence="6">
    <location>
        <begin position="545"/>
        <end position="622"/>
    </location>
</feature>
<dbReference type="Pfam" id="PF02319">
    <property type="entry name" value="WHD_E2F_TDP"/>
    <property type="match status" value="1"/>
</dbReference>
<dbReference type="HOGENOM" id="CLU_441061_0_0_1"/>
<comment type="subcellular location">
    <subcellularLocation>
        <location evidence="5">Nucleus</location>
    </subcellularLocation>
</comment>
<evidence type="ECO:0000259" key="7">
    <source>
        <dbReference type="SMART" id="SM01372"/>
    </source>
</evidence>
<dbReference type="GO" id="GO:0000981">
    <property type="term" value="F:DNA-binding transcription factor activity, RNA polymerase II-specific"/>
    <property type="evidence" value="ECO:0007669"/>
    <property type="project" value="TreeGrafter"/>
</dbReference>
<sequence>MFSYRSIAHFWHNASLVACGREASQNYTAIGPDAAVENNEFVHMKSSSQSKLQDTACESAAQPNYECSGSTCFRTNSNRRNENSLETLCARFYELYNNETEPIQIDVAASKLCIQRRRMYEIFNIIQSVGLIARIRTGLYQWKSKENMVAKIAYLKRTSTETFRNWKSNESIVKSEVNTMNRKKAISTLMGECFIQVLLCERFPQPIVLEDVADIVASLVGGTKHICLYCIYTPEFAVILTHSLFHTACSRRLYDIANVFCGLGLLNRIALKLTTDKNCRKRRLFKWCGPVIPSHLSSNLPFPCPKTSCEAATLSTSPLMKKQEALVVSEAASIQPINAHISARMGLSVSHNLQNNPVESFDTRSLQKPRDSETISKSSDELELKVNVLMKALEDSKARELKLFERIQLLESRLKTSPDAELSVPLSPSEKYHRGEPVRSSTSGYKNDFSPMLSQELSPVTQQILGEGSSQDQLRQYVAFHISPLILTSMNSGTKSRLLEPQSSERACNGNIRAKRRKIRVGPSLVDPTESDNLKKNGVDSTLTKLSRISNSESKKRQRGFITERIGREQVLQREGSNERLRSSATSCESSTTMSSPSINHPAGPRSLLANATPSSVVPQSSKQEHQCSAAFKSSTLAIQFSQHFLLESPSSIARTFDRLTSP</sequence>
<dbReference type="AlphaFoldDB" id="F0WNI0"/>
<feature type="compositionally biased region" description="Low complexity" evidence="6">
    <location>
        <begin position="583"/>
        <end position="598"/>
    </location>
</feature>
<protein>
    <submittedName>
        <fullName evidence="8">E2F putative</fullName>
    </submittedName>
</protein>
<dbReference type="InterPro" id="IPR003316">
    <property type="entry name" value="E2F_WHTH_DNA-bd_dom"/>
</dbReference>
<proteinExistence type="inferred from homology"/>
<dbReference type="EMBL" id="FR824216">
    <property type="protein sequence ID" value="CCA22871.1"/>
    <property type="molecule type" value="Genomic_DNA"/>
</dbReference>
<gene>
    <name evidence="8" type="primary">AlNc14C171G8004</name>
    <name evidence="8" type="ORF">ALNC14_090140</name>
</gene>
<dbReference type="GO" id="GO:0090575">
    <property type="term" value="C:RNA polymerase II transcription regulator complex"/>
    <property type="evidence" value="ECO:0007669"/>
    <property type="project" value="TreeGrafter"/>
</dbReference>
<feature type="region of interest" description="Disordered" evidence="6">
    <location>
        <begin position="418"/>
        <end position="445"/>
    </location>
</feature>
<feature type="compositionally biased region" description="Polar residues" evidence="6">
    <location>
        <begin position="610"/>
        <end position="622"/>
    </location>
</feature>
<keyword evidence="3 5" id="KW-0238">DNA-binding</keyword>
<dbReference type="Gene3D" id="1.10.10.10">
    <property type="entry name" value="Winged helix-like DNA-binding domain superfamily/Winged helix DNA-binding domain"/>
    <property type="match status" value="2"/>
</dbReference>
<dbReference type="PANTHER" id="PTHR12081">
    <property type="entry name" value="TRANSCRIPTION FACTOR E2F"/>
    <property type="match status" value="1"/>
</dbReference>
<comment type="similarity">
    <text evidence="1 5">Belongs to the E2F/DP family.</text>
</comment>
<accession>F0WNI0</accession>
<dbReference type="PROSITE" id="PS51257">
    <property type="entry name" value="PROKAR_LIPOPROTEIN"/>
    <property type="match status" value="1"/>
</dbReference>
<dbReference type="PANTHER" id="PTHR12081:SF7">
    <property type="entry name" value="TRANSCRIPTION FACTOR EFL-3"/>
    <property type="match status" value="1"/>
</dbReference>
<evidence type="ECO:0000256" key="6">
    <source>
        <dbReference type="SAM" id="MobiDB-lite"/>
    </source>
</evidence>
<keyword evidence="4 5" id="KW-0804">Transcription</keyword>
<evidence type="ECO:0000256" key="5">
    <source>
        <dbReference type="RuleBase" id="RU003796"/>
    </source>
</evidence>
<dbReference type="InterPro" id="IPR036388">
    <property type="entry name" value="WH-like_DNA-bd_sf"/>
</dbReference>
<keyword evidence="2 5" id="KW-0805">Transcription regulation</keyword>
<dbReference type="InterPro" id="IPR036390">
    <property type="entry name" value="WH_DNA-bd_sf"/>
</dbReference>
<evidence type="ECO:0000256" key="3">
    <source>
        <dbReference type="ARBA" id="ARBA00023125"/>
    </source>
</evidence>
<feature type="compositionally biased region" description="Basic and acidic residues" evidence="6">
    <location>
        <begin position="565"/>
        <end position="582"/>
    </location>
</feature>